<dbReference type="VEuPathDB" id="FungiDB:BDBG_07413"/>
<dbReference type="STRING" id="559298.A0A179UY20"/>
<evidence type="ECO:0000313" key="4">
    <source>
        <dbReference type="Proteomes" id="UP000002038"/>
    </source>
</evidence>
<name>A0A179UY20_BLAGS</name>
<dbReference type="InterPro" id="IPR016088">
    <property type="entry name" value="Chalcone_isomerase_3-sand"/>
</dbReference>
<dbReference type="InterPro" id="IPR016087">
    <property type="entry name" value="Chalcone_isomerase"/>
</dbReference>
<proteinExistence type="predicted"/>
<dbReference type="SUPFAM" id="SSF54626">
    <property type="entry name" value="Chalcone isomerase"/>
    <property type="match status" value="1"/>
</dbReference>
<dbReference type="AlphaFoldDB" id="A0A179UY20"/>
<dbReference type="GeneID" id="8508829"/>
<dbReference type="OrthoDB" id="18193at2759"/>
<dbReference type="InterPro" id="IPR036298">
    <property type="entry name" value="Chalcone_isomerase_sf"/>
</dbReference>
<dbReference type="RefSeq" id="XP_002622011.1">
    <property type="nucleotide sequence ID" value="XM_002621965.2"/>
</dbReference>
<dbReference type="Gene3D" id="3.50.70.10">
    <property type="match status" value="1"/>
</dbReference>
<dbReference type="PANTHER" id="PTHR47284:SF3">
    <property type="entry name" value="FATTY-ACID-BINDING PROTEIN 2"/>
    <property type="match status" value="1"/>
</dbReference>
<dbReference type="PANTHER" id="PTHR47284">
    <property type="entry name" value="FATTY-ACID-BINDING PROTEIN 2"/>
    <property type="match status" value="1"/>
</dbReference>
<dbReference type="EMBL" id="GG657466">
    <property type="protein sequence ID" value="OAT12007.1"/>
    <property type="molecule type" value="Genomic_DNA"/>
</dbReference>
<dbReference type="GO" id="GO:0016872">
    <property type="term" value="F:intramolecular lyase activity"/>
    <property type="evidence" value="ECO:0007669"/>
    <property type="project" value="InterPro"/>
</dbReference>
<feature type="domain" description="Chalcone isomerase" evidence="2">
    <location>
        <begin position="232"/>
        <end position="468"/>
    </location>
</feature>
<dbReference type="KEGG" id="bgh:BDBG_07413"/>
<dbReference type="Pfam" id="PF16035">
    <property type="entry name" value="Chalcone_2"/>
    <property type="match status" value="1"/>
</dbReference>
<dbReference type="Proteomes" id="UP000002038">
    <property type="component" value="Unassembled WGS sequence"/>
</dbReference>
<sequence length="487" mass="52492">MPKIGGMPKHSAIGVEERRKTSIELAIRNIINQQLVQHAAKMNIPSSSLHTPFRRSAIPCIRQTQRSTRIPFRHSQQQQRRHVSAGGPSPVARFTVNPQRRAGAQDPTNPVQRYHRSIALCAAGIVASAIGMYAIINTSGLEKNAQSDKKDGQSSSSSDRGYDRGKIIKLEGPPGLGDNQTTTIIDGIEQIPTENSTIPTFPKTIRLPVDAPQALPSGGRAGDDFPPNTKTEEYTLLGLGIRSVSFLSIQVYVVGLYIANSDIAALQQHLIKQAATPVTSSAVNGNAVVATSLVPGEREALKQMLLDPEQGQEVWNDILRDTGVRTALRIVPTRNTDLLHLRDGWVRAITAQAQSANARAQDVAAKQGSAIPAGAVVTSEFEDDSFGTSLNDFKSLFGGGARKNVPKGQILYLLRNKVGGLETMLDPENGKPMVWLGSMQDERVSRLLWMAYLAGKKVASEGARNSVVDGVMGIVGRPVGTVEQRVA</sequence>
<gene>
    <name evidence="3" type="ORF">BDBG_07413</name>
</gene>
<accession>A0A179UY20</accession>
<evidence type="ECO:0000313" key="3">
    <source>
        <dbReference type="EMBL" id="OAT12007.1"/>
    </source>
</evidence>
<feature type="region of interest" description="Disordered" evidence="1">
    <location>
        <begin position="69"/>
        <end position="91"/>
    </location>
</feature>
<reference evidence="4" key="1">
    <citation type="journal article" date="2015" name="PLoS Genet.">
        <title>The dynamic genome and transcriptome of the human fungal pathogen Blastomyces and close relative Emmonsia.</title>
        <authorList>
            <person name="Munoz J.F."/>
            <person name="Gauthier G.M."/>
            <person name="Desjardins C.A."/>
            <person name="Gallo J.E."/>
            <person name="Holder J."/>
            <person name="Sullivan T.D."/>
            <person name="Marty A.J."/>
            <person name="Carmen J.C."/>
            <person name="Chen Z."/>
            <person name="Ding L."/>
            <person name="Gujja S."/>
            <person name="Magrini V."/>
            <person name="Misas E."/>
            <person name="Mitreva M."/>
            <person name="Priest M."/>
            <person name="Saif S."/>
            <person name="Whiston E.A."/>
            <person name="Young S."/>
            <person name="Zeng Q."/>
            <person name="Goldman W.E."/>
            <person name="Mardis E.R."/>
            <person name="Taylor J.W."/>
            <person name="McEwen J.G."/>
            <person name="Clay O.K."/>
            <person name="Klein B.S."/>
            <person name="Cuomo C.A."/>
        </authorList>
    </citation>
    <scope>NUCLEOTIDE SEQUENCE [LARGE SCALE GENOMIC DNA]</scope>
    <source>
        <strain evidence="4">SLH14081</strain>
    </source>
</reference>
<feature type="compositionally biased region" description="Basic and acidic residues" evidence="1">
    <location>
        <begin position="160"/>
        <end position="169"/>
    </location>
</feature>
<protein>
    <recommendedName>
        <fullName evidence="2">Chalcone isomerase domain-containing protein</fullName>
    </recommendedName>
</protein>
<evidence type="ECO:0000256" key="1">
    <source>
        <dbReference type="SAM" id="MobiDB-lite"/>
    </source>
</evidence>
<feature type="region of interest" description="Disordered" evidence="1">
    <location>
        <begin position="142"/>
        <end position="179"/>
    </location>
</feature>
<evidence type="ECO:0000259" key="2">
    <source>
        <dbReference type="Pfam" id="PF16035"/>
    </source>
</evidence>
<keyword evidence="4" id="KW-1185">Reference proteome</keyword>
<organism evidence="3 4">
    <name type="scientific">Blastomyces gilchristii (strain SLH14081)</name>
    <name type="common">Blastomyces dermatitidis</name>
    <dbReference type="NCBI Taxonomy" id="559298"/>
    <lineage>
        <taxon>Eukaryota</taxon>
        <taxon>Fungi</taxon>
        <taxon>Dikarya</taxon>
        <taxon>Ascomycota</taxon>
        <taxon>Pezizomycotina</taxon>
        <taxon>Eurotiomycetes</taxon>
        <taxon>Eurotiomycetidae</taxon>
        <taxon>Onygenales</taxon>
        <taxon>Ajellomycetaceae</taxon>
        <taxon>Blastomyces</taxon>
    </lineage>
</organism>